<dbReference type="InterPro" id="IPR038538">
    <property type="entry name" value="MTERF_sf"/>
</dbReference>
<reference evidence="1" key="1">
    <citation type="journal article" date="2021" name="Proc. Natl. Acad. Sci. U.S.A.">
        <title>Three genomes in the algal genus Volvox reveal the fate of a haploid sex-determining region after a transition to homothallism.</title>
        <authorList>
            <person name="Yamamoto K."/>
            <person name="Hamaji T."/>
            <person name="Kawai-Toyooka H."/>
            <person name="Matsuzaki R."/>
            <person name="Takahashi F."/>
            <person name="Nishimura Y."/>
            <person name="Kawachi M."/>
            <person name="Noguchi H."/>
            <person name="Minakuchi Y."/>
            <person name="Umen J.G."/>
            <person name="Toyoda A."/>
            <person name="Nozaki H."/>
        </authorList>
    </citation>
    <scope>NUCLEOTIDE SEQUENCE</scope>
    <source>
        <strain evidence="1">NIES-3785</strain>
    </source>
</reference>
<proteinExistence type="predicted"/>
<dbReference type="Gene3D" id="1.25.70.10">
    <property type="entry name" value="Transcription termination factor 3, mitochondrial"/>
    <property type="match status" value="1"/>
</dbReference>
<comment type="caution">
    <text evidence="1">The sequence shown here is derived from an EMBL/GenBank/DDBJ whole genome shotgun (WGS) entry which is preliminary data.</text>
</comment>
<sequence length="292" mass="31677">MVLERQPALKLANPHILAQRMDAYSRATGLDAYQLLYMAARLPAFLRLSPPVLKERCEALAKSLALGFEDVLKLLVSQPAFLDVQPDLLRAVSGRVTRELGMRPGAALRVLARLPPSELRGVITRQQPGLIRERLAGLRRMMMRTFGPRRATPEAALLLVARCPPLLALPTKFVEAALAALMSIPPTKGAVMPVVAASGGAGAAASSGGRIRGRSSMFHMNVNTRSGVGSLLCLLFRSVPSLCYRAFALFLSSSHFPYPNTRLQQTVRHDLYSAVYEQGSSCHTHLHGTCGT</sequence>
<organism evidence="1 2">
    <name type="scientific">Volvox reticuliferus</name>
    <dbReference type="NCBI Taxonomy" id="1737510"/>
    <lineage>
        <taxon>Eukaryota</taxon>
        <taxon>Viridiplantae</taxon>
        <taxon>Chlorophyta</taxon>
        <taxon>core chlorophytes</taxon>
        <taxon>Chlorophyceae</taxon>
        <taxon>CS clade</taxon>
        <taxon>Chlamydomonadales</taxon>
        <taxon>Volvocaceae</taxon>
        <taxon>Volvox</taxon>
    </lineage>
</organism>
<protein>
    <submittedName>
        <fullName evidence="1">Uncharacterized protein</fullName>
    </submittedName>
</protein>
<accession>A0A8J4GM98</accession>
<dbReference type="Proteomes" id="UP000722791">
    <property type="component" value="Unassembled WGS sequence"/>
</dbReference>
<gene>
    <name evidence="1" type="ORF">Vretimale_14496</name>
</gene>
<name>A0A8J4GM98_9CHLO</name>
<dbReference type="EMBL" id="BNCQ01000036">
    <property type="protein sequence ID" value="GIM10889.1"/>
    <property type="molecule type" value="Genomic_DNA"/>
</dbReference>
<evidence type="ECO:0000313" key="1">
    <source>
        <dbReference type="EMBL" id="GIM10889.1"/>
    </source>
</evidence>
<evidence type="ECO:0000313" key="2">
    <source>
        <dbReference type="Proteomes" id="UP000722791"/>
    </source>
</evidence>
<dbReference type="AlphaFoldDB" id="A0A8J4GM98"/>